<dbReference type="InterPro" id="IPR006730">
    <property type="entry name" value="Sestrin"/>
</dbReference>
<feature type="non-terminal residue" evidence="1">
    <location>
        <position position="182"/>
    </location>
</feature>
<dbReference type="PANTHER" id="PTHR12474:SF2">
    <property type="entry name" value="SESTRIN-2"/>
    <property type="match status" value="1"/>
</dbReference>
<dbReference type="GO" id="GO:0016239">
    <property type="term" value="P:positive regulation of macroautophagy"/>
    <property type="evidence" value="ECO:0007669"/>
    <property type="project" value="TreeGrafter"/>
</dbReference>
<dbReference type="AlphaFoldDB" id="A0A091WBL4"/>
<reference evidence="1 2" key="1">
    <citation type="submission" date="2014-04" db="EMBL/GenBank/DDBJ databases">
        <title>Genome evolution of avian class.</title>
        <authorList>
            <person name="Zhang G."/>
            <person name="Li C."/>
        </authorList>
    </citation>
    <scope>NUCLEOTIDE SEQUENCE [LARGE SCALE GENOMIC DNA]</scope>
    <source>
        <strain evidence="1">BGI_N306</strain>
    </source>
</reference>
<organism evidence="1 2">
    <name type="scientific">Opisthocomus hoazin</name>
    <name type="common">Hoatzin</name>
    <name type="synonym">Phasianus hoazin</name>
    <dbReference type="NCBI Taxonomy" id="30419"/>
    <lineage>
        <taxon>Eukaryota</taxon>
        <taxon>Metazoa</taxon>
        <taxon>Chordata</taxon>
        <taxon>Craniata</taxon>
        <taxon>Vertebrata</taxon>
        <taxon>Euteleostomi</taxon>
        <taxon>Archelosauria</taxon>
        <taxon>Archosauria</taxon>
        <taxon>Dinosauria</taxon>
        <taxon>Saurischia</taxon>
        <taxon>Theropoda</taxon>
        <taxon>Coelurosauria</taxon>
        <taxon>Aves</taxon>
        <taxon>Neognathae</taxon>
        <taxon>Neoaves</taxon>
        <taxon>Opisthocomiformes</taxon>
        <taxon>Opisthocomidae</taxon>
        <taxon>Opisthocomus</taxon>
    </lineage>
</organism>
<dbReference type="GO" id="GO:1901031">
    <property type="term" value="P:regulation of response to reactive oxygen species"/>
    <property type="evidence" value="ECO:0007669"/>
    <property type="project" value="InterPro"/>
</dbReference>
<dbReference type="GO" id="GO:0016684">
    <property type="term" value="F:oxidoreductase activity, acting on peroxide as acceptor"/>
    <property type="evidence" value="ECO:0007669"/>
    <property type="project" value="TreeGrafter"/>
</dbReference>
<dbReference type="GO" id="GO:1904262">
    <property type="term" value="P:negative regulation of TORC1 signaling"/>
    <property type="evidence" value="ECO:0007669"/>
    <property type="project" value="TreeGrafter"/>
</dbReference>
<dbReference type="PANTHER" id="PTHR12474">
    <property type="entry name" value="P53 REGULATED PA26 NUCLEAR PROTEIN SESTRIN"/>
    <property type="match status" value="1"/>
</dbReference>
<dbReference type="GO" id="GO:0005634">
    <property type="term" value="C:nucleus"/>
    <property type="evidence" value="ECO:0007669"/>
    <property type="project" value="InterPro"/>
</dbReference>
<accession>A0A091WBL4</accession>
<sequence>EVEVLMERMKLLQESQLEEEGVTQEEMATRFELEKTESLLVAPSDLADHSLQSNVLCFVEDPEFGYKDFTRRGEQAPPTFRAQVGARGPTPVGGKGWHAAGWQLLLVLEGGRLGCSWGRGYDDYDYGEVNQLLERSLKIYIKTVACYPEKTTKRMYAQFWRHFKHSEKVHINLLLLEARMQA</sequence>
<name>A0A091WBL4_OPIHO</name>
<dbReference type="Pfam" id="PF04636">
    <property type="entry name" value="PA26"/>
    <property type="match status" value="2"/>
</dbReference>
<keyword evidence="2" id="KW-1185">Reference proteome</keyword>
<dbReference type="PhylomeDB" id="A0A091WBL4"/>
<evidence type="ECO:0000313" key="1">
    <source>
        <dbReference type="EMBL" id="KFR12193.1"/>
    </source>
</evidence>
<dbReference type="Proteomes" id="UP000053605">
    <property type="component" value="Unassembled WGS sequence"/>
</dbReference>
<dbReference type="GO" id="GO:0071233">
    <property type="term" value="P:cellular response to L-leucine"/>
    <property type="evidence" value="ECO:0007669"/>
    <property type="project" value="TreeGrafter"/>
</dbReference>
<protein>
    <submittedName>
        <fullName evidence="1">Sestrin-2</fullName>
    </submittedName>
</protein>
<dbReference type="GO" id="GO:0070728">
    <property type="term" value="F:L-leucine binding"/>
    <property type="evidence" value="ECO:0007669"/>
    <property type="project" value="TreeGrafter"/>
</dbReference>
<dbReference type="STRING" id="30419.A0A091WBL4"/>
<proteinExistence type="predicted"/>
<gene>
    <name evidence="1" type="ORF">N306_11232</name>
</gene>
<dbReference type="GO" id="GO:1990253">
    <property type="term" value="P:cellular response to leucine starvation"/>
    <property type="evidence" value="ECO:0007669"/>
    <property type="project" value="TreeGrafter"/>
</dbReference>
<feature type="non-terminal residue" evidence="1">
    <location>
        <position position="1"/>
    </location>
</feature>
<dbReference type="EMBL" id="KK735063">
    <property type="protein sequence ID" value="KFR12193.1"/>
    <property type="molecule type" value="Genomic_DNA"/>
</dbReference>
<evidence type="ECO:0000313" key="2">
    <source>
        <dbReference type="Proteomes" id="UP000053605"/>
    </source>
</evidence>